<evidence type="ECO:0000256" key="5">
    <source>
        <dbReference type="ARBA" id="ARBA00022989"/>
    </source>
</evidence>
<keyword evidence="6" id="KW-0793">Thylakoid</keyword>
<dbReference type="PRINTS" id="PR00610">
    <property type="entry name" value="CYTOCHROMEF"/>
</dbReference>
<keyword evidence="7" id="KW-0472">Membrane</keyword>
<dbReference type="PROSITE" id="PS51010">
    <property type="entry name" value="CYTF"/>
    <property type="match status" value="1"/>
</dbReference>
<gene>
    <name evidence="9" type="ORF">Goklo_012861</name>
</gene>
<dbReference type="OrthoDB" id="415867at2759"/>
<dbReference type="EMBL" id="JABFAB010000009">
    <property type="protein sequence ID" value="MBA0660923.1"/>
    <property type="molecule type" value="Genomic_DNA"/>
</dbReference>
<dbReference type="PANTHER" id="PTHR33288:SF10">
    <property type="entry name" value="CYTOCHROME F"/>
    <property type="match status" value="1"/>
</dbReference>
<protein>
    <recommendedName>
        <fullName evidence="8">Cytochrome f large domain-containing protein</fullName>
    </recommendedName>
</protein>
<dbReference type="PANTHER" id="PTHR33288">
    <property type="match status" value="1"/>
</dbReference>
<keyword evidence="10" id="KW-1185">Reference proteome</keyword>
<sequence length="166" mass="18685">ALGALTNEGDLRRWRAIRPQVPDAVAEKAWQVLEAWQRPEDLGNRTIHFCLCLAGNLTVHSWLLLAKNHSRSYLSLLCKESHYSFLGISPVHILFLTRCIVCANCHLANKPMHIEVPQAILPDTIFEAVVRISYDIQLKQVLANGKKETLNVGVVLILPERFELAA</sequence>
<evidence type="ECO:0000256" key="2">
    <source>
        <dbReference type="ARBA" id="ARBA00022531"/>
    </source>
</evidence>
<dbReference type="SUPFAM" id="SSF49441">
    <property type="entry name" value="Cytochrome f, large domain"/>
    <property type="match status" value="1"/>
</dbReference>
<accession>A0A7J8VE50</accession>
<evidence type="ECO:0000256" key="7">
    <source>
        <dbReference type="ARBA" id="ARBA00023136"/>
    </source>
</evidence>
<proteinExistence type="predicted"/>
<keyword evidence="3" id="KW-0934">Plastid</keyword>
<comment type="subcellular location">
    <subcellularLocation>
        <location evidence="1">Membrane</location>
    </subcellularLocation>
</comment>
<comment type="caution">
    <text evidence="9">The sequence shown here is derived from an EMBL/GenBank/DDBJ whole genome shotgun (WGS) entry which is preliminary data.</text>
</comment>
<dbReference type="AlphaFoldDB" id="A0A7J8VE50"/>
<dbReference type="GO" id="GO:0009055">
    <property type="term" value="F:electron transfer activity"/>
    <property type="evidence" value="ECO:0007669"/>
    <property type="project" value="InterPro"/>
</dbReference>
<evidence type="ECO:0000259" key="8">
    <source>
        <dbReference type="Pfam" id="PF16639"/>
    </source>
</evidence>
<dbReference type="Gene3D" id="2.60.40.830">
    <property type="entry name" value="Cytochrome f large domain"/>
    <property type="match status" value="1"/>
</dbReference>
<dbReference type="GO" id="GO:0009535">
    <property type="term" value="C:chloroplast thylakoid membrane"/>
    <property type="evidence" value="ECO:0007669"/>
    <property type="project" value="TreeGrafter"/>
</dbReference>
<dbReference type="Pfam" id="PF16639">
    <property type="entry name" value="Apocytochr_F_N"/>
    <property type="match status" value="1"/>
</dbReference>
<dbReference type="InterPro" id="IPR036826">
    <property type="entry name" value="Cyt_f_lg_dom_sf"/>
</dbReference>
<organism evidence="9 10">
    <name type="scientific">Gossypium klotzschianum</name>
    <dbReference type="NCBI Taxonomy" id="34286"/>
    <lineage>
        <taxon>Eukaryota</taxon>
        <taxon>Viridiplantae</taxon>
        <taxon>Streptophyta</taxon>
        <taxon>Embryophyta</taxon>
        <taxon>Tracheophyta</taxon>
        <taxon>Spermatophyta</taxon>
        <taxon>Magnoliopsida</taxon>
        <taxon>eudicotyledons</taxon>
        <taxon>Gunneridae</taxon>
        <taxon>Pentapetalae</taxon>
        <taxon>rosids</taxon>
        <taxon>malvids</taxon>
        <taxon>Malvales</taxon>
        <taxon>Malvaceae</taxon>
        <taxon>Malvoideae</taxon>
        <taxon>Gossypium</taxon>
    </lineage>
</organism>
<evidence type="ECO:0000256" key="3">
    <source>
        <dbReference type="ARBA" id="ARBA00022640"/>
    </source>
</evidence>
<name>A0A7J8VE50_9ROSI</name>
<evidence type="ECO:0000313" key="9">
    <source>
        <dbReference type="EMBL" id="MBA0660923.1"/>
    </source>
</evidence>
<keyword evidence="2" id="KW-0602">Photosynthesis</keyword>
<feature type="domain" description="Cytochrome f large" evidence="8">
    <location>
        <begin position="100"/>
        <end position="165"/>
    </location>
</feature>
<evidence type="ECO:0000256" key="1">
    <source>
        <dbReference type="ARBA" id="ARBA00004370"/>
    </source>
</evidence>
<feature type="non-terminal residue" evidence="9">
    <location>
        <position position="1"/>
    </location>
</feature>
<dbReference type="GO" id="GO:0005506">
    <property type="term" value="F:iron ion binding"/>
    <property type="evidence" value="ECO:0007669"/>
    <property type="project" value="InterPro"/>
</dbReference>
<dbReference type="InterPro" id="IPR002325">
    <property type="entry name" value="Cyt_f"/>
</dbReference>
<evidence type="ECO:0000256" key="4">
    <source>
        <dbReference type="ARBA" id="ARBA00022692"/>
    </source>
</evidence>
<evidence type="ECO:0000256" key="6">
    <source>
        <dbReference type="ARBA" id="ARBA00023078"/>
    </source>
</evidence>
<reference evidence="9 10" key="1">
    <citation type="journal article" date="2019" name="Genome Biol. Evol.">
        <title>Insights into the evolution of the New World diploid cottons (Gossypium, subgenus Houzingenia) based on genome sequencing.</title>
        <authorList>
            <person name="Grover C.E."/>
            <person name="Arick M.A. 2nd"/>
            <person name="Thrash A."/>
            <person name="Conover J.L."/>
            <person name="Sanders W.S."/>
            <person name="Peterson D.G."/>
            <person name="Frelichowski J.E."/>
            <person name="Scheffler J.A."/>
            <person name="Scheffler B.E."/>
            <person name="Wendel J.F."/>
        </authorList>
    </citation>
    <scope>NUCLEOTIDE SEQUENCE [LARGE SCALE GENOMIC DNA]</scope>
    <source>
        <strain evidence="9">57</strain>
        <tissue evidence="9">Leaf</tissue>
    </source>
</reference>
<dbReference type="InterPro" id="IPR024094">
    <property type="entry name" value="Cyt_f_lg_dom"/>
</dbReference>
<dbReference type="Proteomes" id="UP000593573">
    <property type="component" value="Unassembled WGS sequence"/>
</dbReference>
<dbReference type="GO" id="GO:0015979">
    <property type="term" value="P:photosynthesis"/>
    <property type="evidence" value="ECO:0007669"/>
    <property type="project" value="UniProtKB-KW"/>
</dbReference>
<keyword evidence="4" id="KW-0812">Transmembrane</keyword>
<evidence type="ECO:0000313" key="10">
    <source>
        <dbReference type="Proteomes" id="UP000593573"/>
    </source>
</evidence>
<dbReference type="GO" id="GO:0020037">
    <property type="term" value="F:heme binding"/>
    <property type="evidence" value="ECO:0007669"/>
    <property type="project" value="InterPro"/>
</dbReference>
<keyword evidence="5" id="KW-1133">Transmembrane helix</keyword>